<evidence type="ECO:0000313" key="2">
    <source>
        <dbReference type="EMBL" id="MFC3679369.1"/>
    </source>
</evidence>
<dbReference type="Pfam" id="PF05954">
    <property type="entry name" value="Phage_GPD"/>
    <property type="match status" value="1"/>
</dbReference>
<dbReference type="NCBIfam" id="TIGR03361">
    <property type="entry name" value="VI_Rhs_Vgr"/>
    <property type="match status" value="1"/>
</dbReference>
<proteinExistence type="predicted"/>
<gene>
    <name evidence="2" type="primary">tssI</name>
    <name evidence="2" type="ORF">ACFOMG_04490</name>
</gene>
<evidence type="ECO:0000256" key="1">
    <source>
        <dbReference type="SAM" id="MobiDB-lite"/>
    </source>
</evidence>
<dbReference type="SUPFAM" id="SSF69349">
    <property type="entry name" value="Phage fibre proteins"/>
    <property type="match status" value="1"/>
</dbReference>
<feature type="compositionally biased region" description="Polar residues" evidence="1">
    <location>
        <begin position="734"/>
        <end position="764"/>
    </location>
</feature>
<accession>A0ABV7VQA1</accession>
<dbReference type="Gene3D" id="2.30.110.50">
    <property type="match status" value="1"/>
</dbReference>
<dbReference type="Gene3D" id="4.10.220.110">
    <property type="match status" value="1"/>
</dbReference>
<feature type="region of interest" description="Disordered" evidence="1">
    <location>
        <begin position="704"/>
        <end position="764"/>
    </location>
</feature>
<dbReference type="InterPro" id="IPR006533">
    <property type="entry name" value="T6SS_Vgr_RhsGE"/>
</dbReference>
<dbReference type="SUPFAM" id="SSF69279">
    <property type="entry name" value="Phage tail proteins"/>
    <property type="match status" value="2"/>
</dbReference>
<evidence type="ECO:0000313" key="3">
    <source>
        <dbReference type="Proteomes" id="UP001595722"/>
    </source>
</evidence>
<sequence length="857" mass="95951">MPYPEFRFTTPDYRSEFELISFSGEEAISSLFWFSLELKVPLDARVDLEVLSDSEAKLTVLADKDSGRPADYSISGVIESAEEVLSTSATHRFYRVEMVPALARQKHSLSYDIYTHMTADKVLEEELREDIQLDYLLATTSSYPKKDFFCQYAESNFSFVSRLSEHWGIYYYFNHDANTQLVFADDTNYDEIITRKVKLDELTRPTISFDSIRTLRKIVNSTVDGVVISDVNPELASTHIEGIAGKTDGKKGCVHLVSQGVDNKDEANQIATIRLEELQCRGVTYLGTSGIPNLAPGFILKVESGDSKTTELLVLEVSHSGSGLDNTARNSDTGAAPFYECSFTAIPRSVQFRPRRETEIPTAVSTTARVYSADNKKNIAQRDERGRYQVVFDFLPREAGKSSSQEKNHVSHWIRMAQSAALSNHSDMPLVPGTEVKIGFTSGNPDRPYIIGALENSQSLRYPVTNENPHHATLITDGMLYTETAKARKSLHISSQFEYDKVQQQPFDELDFDGKTAGNQVDEIKGDQHIYRRYGDLYSFIDSNNYYYGRECSFHFGQHYTEYHANWQAVGEANNRFDIHDDMLYSADQPVSDRKTADSAKNHGLVTKEFGHKYHYMAGTSTVWAQGPDMQGIHKEFHYGGRYRERLVSFGDDRIDNFKGFAVQPDDNSLIDKTRGNTFFWQQGDHVSATEGKIITEQQGDRQHTFKGNETTKTEGDLTLQRKGKQTIEEQGDVSHTLTGDRSITHKGNATLETSGDISSKTQGNVTTQISGKLDAKVASPTNLTLQAPTSVKQTGALNIQTDTLELKATSAVVKADMMQQQSSMSTVKSKMLKVESQMISADAKMVTMKGQLVMIG</sequence>
<dbReference type="Proteomes" id="UP001595722">
    <property type="component" value="Unassembled WGS sequence"/>
</dbReference>
<dbReference type="Gene3D" id="2.40.50.230">
    <property type="entry name" value="Gp5 N-terminal domain"/>
    <property type="match status" value="1"/>
</dbReference>
<dbReference type="SUPFAM" id="SSF69255">
    <property type="entry name" value="gp5 N-terminal domain-like"/>
    <property type="match status" value="1"/>
</dbReference>
<reference evidence="3" key="1">
    <citation type="journal article" date="2019" name="Int. J. Syst. Evol. Microbiol.">
        <title>The Global Catalogue of Microorganisms (GCM) 10K type strain sequencing project: providing services to taxonomists for standard genome sequencing and annotation.</title>
        <authorList>
            <consortium name="The Broad Institute Genomics Platform"/>
            <consortium name="The Broad Institute Genome Sequencing Center for Infectious Disease"/>
            <person name="Wu L."/>
            <person name="Ma J."/>
        </authorList>
    </citation>
    <scope>NUCLEOTIDE SEQUENCE [LARGE SCALE GENOMIC DNA]</scope>
    <source>
        <strain evidence="3">KCTC 42424</strain>
    </source>
</reference>
<dbReference type="InterPro" id="IPR017847">
    <property type="entry name" value="T6SS_RhsGE_Vgr_subset"/>
</dbReference>
<protein>
    <submittedName>
        <fullName evidence="2">Type VI secretion system tip protein TssI/VgrG</fullName>
    </submittedName>
</protein>
<dbReference type="Gene3D" id="3.55.50.10">
    <property type="entry name" value="Baseplate protein-like domains"/>
    <property type="match status" value="1"/>
</dbReference>
<comment type="caution">
    <text evidence="2">The sequence shown here is derived from an EMBL/GenBank/DDBJ whole genome shotgun (WGS) entry which is preliminary data.</text>
</comment>
<name>A0ABV7VQA1_9GAMM</name>
<dbReference type="RefSeq" id="WP_376865041.1">
    <property type="nucleotide sequence ID" value="NZ_JBHRYB010000003.1"/>
</dbReference>
<organism evidence="2 3">
    <name type="scientific">Bacterioplanoides pacificum</name>
    <dbReference type="NCBI Taxonomy" id="1171596"/>
    <lineage>
        <taxon>Bacteria</taxon>
        <taxon>Pseudomonadati</taxon>
        <taxon>Pseudomonadota</taxon>
        <taxon>Gammaproteobacteria</taxon>
        <taxon>Oceanospirillales</taxon>
        <taxon>Oceanospirillaceae</taxon>
        <taxon>Bacterioplanoides</taxon>
    </lineage>
</organism>
<dbReference type="InterPro" id="IPR037026">
    <property type="entry name" value="Vgr_OB-fold_dom_sf"/>
</dbReference>
<keyword evidence="3" id="KW-1185">Reference proteome</keyword>
<dbReference type="NCBIfam" id="TIGR01646">
    <property type="entry name" value="vgr_GE"/>
    <property type="match status" value="1"/>
</dbReference>
<dbReference type="EMBL" id="JBHRYB010000003">
    <property type="protein sequence ID" value="MFC3679369.1"/>
    <property type="molecule type" value="Genomic_DNA"/>
</dbReference>